<dbReference type="OrthoDB" id="59470at2759"/>
<keyword evidence="3 10" id="KW-0285">Flavoprotein</keyword>
<dbReference type="PROSITE" id="PS00194">
    <property type="entry name" value="THIOREDOXIN_1"/>
    <property type="match status" value="1"/>
</dbReference>
<dbReference type="Gene3D" id="1.20.120.310">
    <property type="entry name" value="ERV/ALR sulfhydryl oxidase domain"/>
    <property type="match status" value="1"/>
</dbReference>
<feature type="domain" description="Thioredoxin" evidence="13">
    <location>
        <begin position="21"/>
        <end position="174"/>
    </location>
</feature>
<dbReference type="Pfam" id="PF18371">
    <property type="entry name" value="FAD_SOX"/>
    <property type="match status" value="1"/>
</dbReference>
<dbReference type="EnsemblMetazoa" id="tetur36g00680.1">
    <property type="protein sequence ID" value="tetur36g00680.1"/>
    <property type="gene ID" value="tetur36g00680"/>
</dbReference>
<dbReference type="Pfam" id="PF00085">
    <property type="entry name" value="Thioredoxin"/>
    <property type="match status" value="1"/>
</dbReference>
<evidence type="ECO:0000256" key="8">
    <source>
        <dbReference type="ARBA" id="ARBA00023180"/>
    </source>
</evidence>
<organism evidence="14 15">
    <name type="scientific">Tetranychus urticae</name>
    <name type="common">Two-spotted spider mite</name>
    <dbReference type="NCBI Taxonomy" id="32264"/>
    <lineage>
        <taxon>Eukaryota</taxon>
        <taxon>Metazoa</taxon>
        <taxon>Ecdysozoa</taxon>
        <taxon>Arthropoda</taxon>
        <taxon>Chelicerata</taxon>
        <taxon>Arachnida</taxon>
        <taxon>Acari</taxon>
        <taxon>Acariformes</taxon>
        <taxon>Trombidiformes</taxon>
        <taxon>Prostigmata</taxon>
        <taxon>Eleutherengona</taxon>
        <taxon>Raphignathae</taxon>
        <taxon>Tetranychoidea</taxon>
        <taxon>Tetranychidae</taxon>
        <taxon>Tetranychus</taxon>
    </lineage>
</organism>
<comment type="catalytic activity">
    <reaction evidence="9 10">
        <text>2 R'C(R)SH + O2 = R'C(R)S-S(R)CR' + H2O2</text>
        <dbReference type="Rhea" id="RHEA:17357"/>
        <dbReference type="ChEBI" id="CHEBI:15379"/>
        <dbReference type="ChEBI" id="CHEBI:16240"/>
        <dbReference type="ChEBI" id="CHEBI:16520"/>
        <dbReference type="ChEBI" id="CHEBI:17412"/>
        <dbReference type="EC" id="1.8.3.2"/>
    </reaction>
</comment>
<gene>
    <name evidence="14" type="primary">107370027</name>
</gene>
<dbReference type="GO" id="GO:0005615">
    <property type="term" value="C:extracellular space"/>
    <property type="evidence" value="ECO:0007669"/>
    <property type="project" value="TreeGrafter"/>
</dbReference>
<comment type="similarity">
    <text evidence="2">Belongs to the quiescin-sulfhydryl oxidase (QSOX) family.</text>
</comment>
<feature type="signal peptide" evidence="11">
    <location>
        <begin position="1"/>
        <end position="31"/>
    </location>
</feature>
<dbReference type="SUPFAM" id="SSF69000">
    <property type="entry name" value="FAD-dependent thiol oxidase"/>
    <property type="match status" value="1"/>
</dbReference>
<dbReference type="Gene3D" id="1.20.120.1960">
    <property type="entry name" value="QSOX sulfhydryl oxidase domain"/>
    <property type="match status" value="1"/>
</dbReference>
<evidence type="ECO:0000256" key="10">
    <source>
        <dbReference type="RuleBase" id="RU371123"/>
    </source>
</evidence>
<evidence type="ECO:0000313" key="15">
    <source>
        <dbReference type="Proteomes" id="UP000015104"/>
    </source>
</evidence>
<dbReference type="Pfam" id="PF04777">
    <property type="entry name" value="Evr1_Alr"/>
    <property type="match status" value="1"/>
</dbReference>
<evidence type="ECO:0000256" key="4">
    <source>
        <dbReference type="ARBA" id="ARBA00022729"/>
    </source>
</evidence>
<dbReference type="InterPro" id="IPR013766">
    <property type="entry name" value="Thioredoxin_domain"/>
</dbReference>
<evidence type="ECO:0000256" key="9">
    <source>
        <dbReference type="ARBA" id="ARBA00048864"/>
    </source>
</evidence>
<reference evidence="14" key="2">
    <citation type="submission" date="2015-06" db="UniProtKB">
        <authorList>
            <consortium name="EnsemblMetazoa"/>
        </authorList>
    </citation>
    <scope>IDENTIFICATION</scope>
</reference>
<feature type="chain" id="PRO_5004581414" description="Sulfhydryl oxidase" evidence="11">
    <location>
        <begin position="32"/>
        <end position="554"/>
    </location>
</feature>
<dbReference type="InterPro" id="IPR036249">
    <property type="entry name" value="Thioredoxin-like_sf"/>
</dbReference>
<name>T1L3P8_TETUR</name>
<dbReference type="InterPro" id="IPR042568">
    <property type="entry name" value="QSOX_FAD-bd_sf"/>
</dbReference>
<evidence type="ECO:0000256" key="1">
    <source>
        <dbReference type="ARBA" id="ARBA00001974"/>
    </source>
</evidence>
<dbReference type="Gene3D" id="3.40.30.10">
    <property type="entry name" value="Glutaredoxin"/>
    <property type="match status" value="2"/>
</dbReference>
<evidence type="ECO:0000256" key="7">
    <source>
        <dbReference type="ARBA" id="ARBA00023157"/>
    </source>
</evidence>
<evidence type="ECO:0000256" key="11">
    <source>
        <dbReference type="SAM" id="SignalP"/>
    </source>
</evidence>
<dbReference type="PANTHER" id="PTHR22897:SF8">
    <property type="entry name" value="SULFHYDRYL OXIDASE"/>
    <property type="match status" value="1"/>
</dbReference>
<evidence type="ECO:0000256" key="3">
    <source>
        <dbReference type="ARBA" id="ARBA00022630"/>
    </source>
</evidence>
<dbReference type="OMA" id="PERKHCP"/>
<evidence type="ECO:0000259" key="12">
    <source>
        <dbReference type="PROSITE" id="PS51324"/>
    </source>
</evidence>
<dbReference type="PROSITE" id="PS51324">
    <property type="entry name" value="ERV_ALR"/>
    <property type="match status" value="1"/>
</dbReference>
<evidence type="ECO:0000256" key="6">
    <source>
        <dbReference type="ARBA" id="ARBA00023002"/>
    </source>
</evidence>
<protein>
    <recommendedName>
        <fullName evidence="10">Sulfhydryl oxidase</fullName>
        <ecNumber evidence="10">1.8.3.2</ecNumber>
    </recommendedName>
</protein>
<dbReference type="PROSITE" id="PS51352">
    <property type="entry name" value="THIOREDOXIN_2"/>
    <property type="match status" value="1"/>
</dbReference>
<keyword evidence="6 10" id="KW-0560">Oxidoreductase</keyword>
<dbReference type="InterPro" id="IPR017905">
    <property type="entry name" value="ERV/ALR_sulphydryl_oxidase"/>
</dbReference>
<dbReference type="InterPro" id="IPR040986">
    <property type="entry name" value="QSOX_FAD-bd_dom"/>
</dbReference>
<dbReference type="GO" id="GO:0006457">
    <property type="term" value="P:protein folding"/>
    <property type="evidence" value="ECO:0007669"/>
    <property type="project" value="TreeGrafter"/>
</dbReference>
<dbReference type="GO" id="GO:0000139">
    <property type="term" value="C:Golgi membrane"/>
    <property type="evidence" value="ECO:0007669"/>
    <property type="project" value="TreeGrafter"/>
</dbReference>
<keyword evidence="4 11" id="KW-0732">Signal</keyword>
<dbReference type="SUPFAM" id="SSF52833">
    <property type="entry name" value="Thioredoxin-like"/>
    <property type="match status" value="1"/>
</dbReference>
<dbReference type="InterPro" id="IPR017937">
    <property type="entry name" value="Thioredoxin_CS"/>
</dbReference>
<keyword evidence="15" id="KW-1185">Reference proteome</keyword>
<dbReference type="Proteomes" id="UP000015104">
    <property type="component" value="Unassembled WGS sequence"/>
</dbReference>
<keyword evidence="5 10" id="KW-0274">FAD</keyword>
<dbReference type="InterPro" id="IPR036774">
    <property type="entry name" value="ERV/ALR_sulphydryl_oxid_sf"/>
</dbReference>
<dbReference type="GO" id="GO:0016971">
    <property type="term" value="F:flavin-dependent sulfhydryl oxidase activity"/>
    <property type="evidence" value="ECO:0007669"/>
    <property type="project" value="InterPro"/>
</dbReference>
<sequence>MIVADKIFFQLILFLIVFLSLLFSTATPVYGQSSLYDPSNPNILTLDSTNFTTTIESQSNAFVVQFYKHWCPYCKRFAPAWRHLAEDIKAWKSVVKLAVINCADEENVATCRSAAIPFVPTIHFYPSYWNFSSGLLPIVVKKGTVDALRNNLTTLIAATSPKDPDLTLIEPLEHRISLTNESLGKKVFLIGEKNESKVGSEVILDLYNFKDQLTIRRANWQSPWLDQFELNETQLPILVTIPKRGFVPIAVQYNQSKNTRRAINDVILRSIQVTINASSSDFTTQASNNVRSGNFSYVNNNQLYIDDLYKCLQQILTNEILIYDTYSLEKINSLRNFTRTIERYFPFANSSERIFFAQLSTLLESHETALLTNVSAGVPVNDLVKQIDDLQNDYTLPKPDEWITCRGSSPIYRGYTCSLWLLWHTLTVIEHTTVSGPSTDHQVVFTMRQFITDFFSCEECRAHFINETANISNEINQSDHFSSIVWLWSIHNSVNRRIAGDPTEDPYFPKVQFPEPSRCMKCYHHGKFNENQVAKFLINRYKPSSWVQYQNPNS</sequence>
<dbReference type="EMBL" id="CAEY01001042">
    <property type="status" value="NOT_ANNOTATED_CDS"/>
    <property type="molecule type" value="Genomic_DNA"/>
</dbReference>
<dbReference type="PANTHER" id="PTHR22897">
    <property type="entry name" value="QUIESCIN Q6-RELATED SULFHYDRYL OXIDASE"/>
    <property type="match status" value="1"/>
</dbReference>
<feature type="domain" description="ERV/ALR sulfhydryl oxidase" evidence="12">
    <location>
        <begin position="408"/>
        <end position="512"/>
    </location>
</feature>
<keyword evidence="7" id="KW-1015">Disulfide bond</keyword>
<evidence type="ECO:0000313" key="14">
    <source>
        <dbReference type="EnsemblMetazoa" id="tetur36g00680.1"/>
    </source>
</evidence>
<comment type="cofactor">
    <cofactor evidence="1 10">
        <name>FAD</name>
        <dbReference type="ChEBI" id="CHEBI:57692"/>
    </cofactor>
</comment>
<dbReference type="InterPro" id="IPR039798">
    <property type="entry name" value="Sulfhydryl_oxidase"/>
</dbReference>
<dbReference type="eggNOG" id="KOG1731">
    <property type="taxonomic scope" value="Eukaryota"/>
</dbReference>
<dbReference type="HOGENOM" id="CLU_020182_1_0_1"/>
<evidence type="ECO:0000259" key="13">
    <source>
        <dbReference type="PROSITE" id="PS51352"/>
    </source>
</evidence>
<dbReference type="AlphaFoldDB" id="T1L3P8"/>
<dbReference type="GO" id="GO:0003756">
    <property type="term" value="F:protein disulfide isomerase activity"/>
    <property type="evidence" value="ECO:0007669"/>
    <property type="project" value="TreeGrafter"/>
</dbReference>
<proteinExistence type="inferred from homology"/>
<evidence type="ECO:0000256" key="2">
    <source>
        <dbReference type="ARBA" id="ARBA00006041"/>
    </source>
</evidence>
<dbReference type="KEGG" id="tut:107370027"/>
<evidence type="ECO:0000256" key="5">
    <source>
        <dbReference type="ARBA" id="ARBA00022827"/>
    </source>
</evidence>
<reference evidence="15" key="1">
    <citation type="submission" date="2011-08" db="EMBL/GenBank/DDBJ databases">
        <authorList>
            <person name="Rombauts S."/>
        </authorList>
    </citation>
    <scope>NUCLEOTIDE SEQUENCE</scope>
    <source>
        <strain evidence="15">London</strain>
    </source>
</reference>
<dbReference type="EC" id="1.8.3.2" evidence="10"/>
<keyword evidence="8" id="KW-0325">Glycoprotein</keyword>
<accession>T1L3P8</accession>